<feature type="region of interest" description="Disordered" evidence="1">
    <location>
        <begin position="315"/>
        <end position="427"/>
    </location>
</feature>
<dbReference type="OrthoDB" id="422106at2759"/>
<evidence type="ECO:0000256" key="1">
    <source>
        <dbReference type="SAM" id="MobiDB-lite"/>
    </source>
</evidence>
<evidence type="ECO:0000313" key="2">
    <source>
        <dbReference type="EMBL" id="KAF5363983.1"/>
    </source>
</evidence>
<feature type="compositionally biased region" description="Basic residues" evidence="1">
    <location>
        <begin position="343"/>
        <end position="352"/>
    </location>
</feature>
<dbReference type="Pfam" id="PF10309">
    <property type="entry name" value="NCBP3"/>
    <property type="match status" value="1"/>
</dbReference>
<dbReference type="InterPro" id="IPR019416">
    <property type="entry name" value="NCBP3"/>
</dbReference>
<feature type="region of interest" description="Disordered" evidence="1">
    <location>
        <begin position="273"/>
        <end position="303"/>
    </location>
</feature>
<reference evidence="2 3" key="1">
    <citation type="journal article" date="2020" name="ISME J.">
        <title>Uncovering the hidden diversity of litter-decomposition mechanisms in mushroom-forming fungi.</title>
        <authorList>
            <person name="Floudas D."/>
            <person name="Bentzer J."/>
            <person name="Ahren D."/>
            <person name="Johansson T."/>
            <person name="Persson P."/>
            <person name="Tunlid A."/>
        </authorList>
    </citation>
    <scope>NUCLEOTIDE SEQUENCE [LARGE SCALE GENOMIC DNA]</scope>
    <source>
        <strain evidence="2 3">CBS 146.42</strain>
    </source>
</reference>
<gene>
    <name evidence="2" type="ORF">D9756_000945</name>
</gene>
<proteinExistence type="predicted"/>
<feature type="compositionally biased region" description="Basic and acidic residues" evidence="1">
    <location>
        <begin position="322"/>
        <end position="337"/>
    </location>
</feature>
<accession>A0A8H5LNU5</accession>
<name>A0A8H5LNU5_9AGAR</name>
<dbReference type="Proteomes" id="UP000559027">
    <property type="component" value="Unassembled WGS sequence"/>
</dbReference>
<dbReference type="GO" id="GO:0000340">
    <property type="term" value="F:RNA 7-methylguanosine cap binding"/>
    <property type="evidence" value="ECO:0007669"/>
    <property type="project" value="InterPro"/>
</dbReference>
<feature type="region of interest" description="Disordered" evidence="1">
    <location>
        <begin position="1"/>
        <end position="26"/>
    </location>
</feature>
<organism evidence="2 3">
    <name type="scientific">Leucocoprinus leucothites</name>
    <dbReference type="NCBI Taxonomy" id="201217"/>
    <lineage>
        <taxon>Eukaryota</taxon>
        <taxon>Fungi</taxon>
        <taxon>Dikarya</taxon>
        <taxon>Basidiomycota</taxon>
        <taxon>Agaricomycotina</taxon>
        <taxon>Agaricomycetes</taxon>
        <taxon>Agaricomycetidae</taxon>
        <taxon>Agaricales</taxon>
        <taxon>Agaricineae</taxon>
        <taxon>Agaricaceae</taxon>
        <taxon>Leucocoprinus</taxon>
    </lineage>
</organism>
<protein>
    <submittedName>
        <fullName evidence="2">Uncharacterized protein</fullName>
    </submittedName>
</protein>
<comment type="caution">
    <text evidence="2">The sequence shown here is derived from an EMBL/GenBank/DDBJ whole genome shotgun (WGS) entry which is preliminary data.</text>
</comment>
<dbReference type="EMBL" id="JAACJO010000001">
    <property type="protein sequence ID" value="KAF5363983.1"/>
    <property type="molecule type" value="Genomic_DNA"/>
</dbReference>
<dbReference type="AlphaFoldDB" id="A0A8H5LNU5"/>
<feature type="compositionally biased region" description="Basic and acidic residues" evidence="1">
    <location>
        <begin position="392"/>
        <end position="414"/>
    </location>
</feature>
<sequence length="427" mass="47896">MDVATDLTLPESHSDPGNALSYDDSVDYEHQIPTTAEEDPRSNLASRIGNTKIYLLSETSAAARNAKRKYEDDDEIIFDSAKRVKAASEDNEVEMEEASYRANAILLQGSPISHLPTARLFAYAKHFDTTPLGLEWVNDQTCVFVYESNSLARTAFTLIQKSALEDPDPDDFVTAKPIPVALWPAEARINQTLGKSEGLKGVLKMRWAKHDDVKKRGAKKESEFYKRHGIEAGKELFNGRDLPPAKRVRNDDSEHVVLDQDLERRRLDTELDQFLQDSDGDEPRTQEVDEAPASPPSKMRSDYIANDGRTLLDRFTGPGLFESDRNPAERLGLKDRPIMPLPRRARGGRGTRRVADDVNPDEMSGSGSLWERLTPADVDSDGSRRRGGLGRHNRDSRGARRRAGRGDDRPKMTQEELDAELDALRQE</sequence>
<evidence type="ECO:0000313" key="3">
    <source>
        <dbReference type="Proteomes" id="UP000559027"/>
    </source>
</evidence>
<dbReference type="GO" id="GO:0003729">
    <property type="term" value="F:mRNA binding"/>
    <property type="evidence" value="ECO:0007669"/>
    <property type="project" value="InterPro"/>
</dbReference>
<keyword evidence="3" id="KW-1185">Reference proteome</keyword>